<reference evidence="4 5" key="1">
    <citation type="submission" date="2019-09" db="EMBL/GenBank/DDBJ databases">
        <authorList>
            <person name="Depoorter E."/>
        </authorList>
    </citation>
    <scope>NUCLEOTIDE SEQUENCE [LARGE SCALE GENOMIC DNA]</scope>
    <source>
        <strain evidence="4">LMG 20980</strain>
    </source>
</reference>
<dbReference type="EMBL" id="CABVLY010000018">
    <property type="protein sequence ID" value="VVU51606.1"/>
    <property type="molecule type" value="Genomic_DNA"/>
</dbReference>
<dbReference type="InterPro" id="IPR005545">
    <property type="entry name" value="YCII"/>
</dbReference>
<reference evidence="3 6" key="2">
    <citation type="submission" date="2021-02" db="EMBL/GenBank/DDBJ databases">
        <title>Draft genome of the type strains Burkholderia anthina DSM16086.</title>
        <authorList>
            <person name="Hertel R."/>
            <person name="Meissner J."/>
            <person name="Poehlein A."/>
            <person name="Daniel R."/>
            <person name="Commichau F.M."/>
        </authorList>
    </citation>
    <scope>NUCLEOTIDE SEQUENCE [LARGE SCALE GENOMIC DNA]</scope>
    <source>
        <strain evidence="3 6">DSM 16086</strain>
    </source>
</reference>
<dbReference type="InterPro" id="IPR051807">
    <property type="entry name" value="Sec-metab_biosynth-assoc"/>
</dbReference>
<dbReference type="PANTHER" id="PTHR33606">
    <property type="entry name" value="PROTEIN YCII"/>
    <property type="match status" value="1"/>
</dbReference>
<feature type="domain" description="YCII-related" evidence="2">
    <location>
        <begin position="1"/>
        <end position="84"/>
    </location>
</feature>
<keyword evidence="6" id="KW-1185">Reference proteome</keyword>
<dbReference type="SUPFAM" id="SSF54909">
    <property type="entry name" value="Dimeric alpha+beta barrel"/>
    <property type="match status" value="1"/>
</dbReference>
<evidence type="ECO:0000313" key="4">
    <source>
        <dbReference type="EMBL" id="VVU51606.1"/>
    </source>
</evidence>
<gene>
    <name evidence="4" type="ORF">BAN20980_04328</name>
    <name evidence="3" type="ORF">JQK92_33420</name>
</gene>
<dbReference type="RefSeq" id="WP_174927337.1">
    <property type="nucleotide sequence ID" value="NZ_CABVLY010000018.1"/>
</dbReference>
<evidence type="ECO:0000256" key="1">
    <source>
        <dbReference type="ARBA" id="ARBA00007689"/>
    </source>
</evidence>
<evidence type="ECO:0000259" key="2">
    <source>
        <dbReference type="Pfam" id="PF03795"/>
    </source>
</evidence>
<dbReference type="Gene3D" id="3.30.70.1060">
    <property type="entry name" value="Dimeric alpha+beta barrel"/>
    <property type="match status" value="1"/>
</dbReference>
<organism evidence="4 5">
    <name type="scientific">Burkholderia anthina</name>
    <dbReference type="NCBI Taxonomy" id="179879"/>
    <lineage>
        <taxon>Bacteria</taxon>
        <taxon>Pseudomonadati</taxon>
        <taxon>Pseudomonadota</taxon>
        <taxon>Betaproteobacteria</taxon>
        <taxon>Burkholderiales</taxon>
        <taxon>Burkholderiaceae</taxon>
        <taxon>Burkholderia</taxon>
        <taxon>Burkholderia cepacia complex</taxon>
    </lineage>
</organism>
<dbReference type="PANTHER" id="PTHR33606:SF3">
    <property type="entry name" value="PROTEIN YCII"/>
    <property type="match status" value="1"/>
</dbReference>
<dbReference type="Proteomes" id="UP000494201">
    <property type="component" value="Unassembled WGS sequence"/>
</dbReference>
<proteinExistence type="inferred from homology"/>
<dbReference type="InterPro" id="IPR011008">
    <property type="entry name" value="Dimeric_a/b-barrel"/>
</dbReference>
<dbReference type="AlphaFoldDB" id="A0A6P2GE84"/>
<dbReference type="GeneID" id="56502386"/>
<evidence type="ECO:0000313" key="6">
    <source>
        <dbReference type="Proteomes" id="UP000755577"/>
    </source>
</evidence>
<sequence length="97" mass="10833">MKFAAIVEYVNEPERIAQLRPAHRTYLQDLLQQGRLVVAGPFADGSGALFVYEVPNEHEASELAANDPFAKASLFKSVVMKPWKLVFSCPDNLNRSL</sequence>
<comment type="similarity">
    <text evidence="1">Belongs to the YciI family.</text>
</comment>
<evidence type="ECO:0000313" key="5">
    <source>
        <dbReference type="Proteomes" id="UP000494201"/>
    </source>
</evidence>
<dbReference type="Proteomes" id="UP000755577">
    <property type="component" value="Unassembled WGS sequence"/>
</dbReference>
<evidence type="ECO:0000313" key="3">
    <source>
        <dbReference type="EMBL" id="MBM2771309.1"/>
    </source>
</evidence>
<dbReference type="EMBL" id="JAFCIQ010000040">
    <property type="protein sequence ID" value="MBM2771309.1"/>
    <property type="molecule type" value="Genomic_DNA"/>
</dbReference>
<name>A0A6P2GE84_9BURK</name>
<protein>
    <recommendedName>
        <fullName evidence="2">YCII-related domain-containing protein</fullName>
    </recommendedName>
</protein>
<accession>A0A6P2GE84</accession>
<dbReference type="Pfam" id="PF03795">
    <property type="entry name" value="YCII"/>
    <property type="match status" value="1"/>
</dbReference>